<keyword evidence="8 9" id="KW-0472">Membrane</keyword>
<dbReference type="InterPro" id="IPR000515">
    <property type="entry name" value="MetI-like"/>
</dbReference>
<dbReference type="Proteomes" id="UP000236434">
    <property type="component" value="Unassembled WGS sequence"/>
</dbReference>
<evidence type="ECO:0000256" key="6">
    <source>
        <dbReference type="ARBA" id="ARBA00022970"/>
    </source>
</evidence>
<dbReference type="InterPro" id="IPR035906">
    <property type="entry name" value="MetI-like_sf"/>
</dbReference>
<evidence type="ECO:0000256" key="3">
    <source>
        <dbReference type="ARBA" id="ARBA00022448"/>
    </source>
</evidence>
<evidence type="ECO:0000313" key="11">
    <source>
        <dbReference type="EMBL" id="PNR96143.1"/>
    </source>
</evidence>
<dbReference type="PANTHER" id="PTHR30614:SF20">
    <property type="entry name" value="GLUTAMINE TRANSPORT SYSTEM PERMEASE PROTEIN GLNP"/>
    <property type="match status" value="1"/>
</dbReference>
<feature type="transmembrane region" description="Helical" evidence="9">
    <location>
        <begin position="80"/>
        <end position="101"/>
    </location>
</feature>
<evidence type="ECO:0000256" key="4">
    <source>
        <dbReference type="ARBA" id="ARBA00022475"/>
    </source>
</evidence>
<keyword evidence="3 9" id="KW-0813">Transport</keyword>
<evidence type="ECO:0000256" key="2">
    <source>
        <dbReference type="ARBA" id="ARBA00010072"/>
    </source>
</evidence>
<gene>
    <name evidence="11" type="ORF">X929_06630</name>
</gene>
<proteinExistence type="inferred from homology"/>
<dbReference type="InterPro" id="IPR043429">
    <property type="entry name" value="ArtM/GltK/GlnP/TcyL/YhdX-like"/>
</dbReference>
<dbReference type="GO" id="GO:0043190">
    <property type="term" value="C:ATP-binding cassette (ABC) transporter complex"/>
    <property type="evidence" value="ECO:0007669"/>
    <property type="project" value="InterPro"/>
</dbReference>
<evidence type="ECO:0000256" key="9">
    <source>
        <dbReference type="RuleBase" id="RU363032"/>
    </source>
</evidence>
<evidence type="ECO:0000256" key="1">
    <source>
        <dbReference type="ARBA" id="ARBA00004651"/>
    </source>
</evidence>
<dbReference type="FunFam" id="1.10.3720.10:FF:000006">
    <property type="entry name" value="Glutamate/aspartate ABC transporter, permease protein GltK"/>
    <property type="match status" value="1"/>
</dbReference>
<reference evidence="11 12" key="1">
    <citation type="submission" date="2013-12" db="EMBL/GenBank/DDBJ databases">
        <title>Comparative genomics of Petrotoga isolates.</title>
        <authorList>
            <person name="Nesbo C.L."/>
            <person name="Charchuk R."/>
            <person name="Chow K."/>
        </authorList>
    </citation>
    <scope>NUCLEOTIDE SEQUENCE [LARGE SCALE GENOMIC DNA]</scope>
    <source>
        <strain evidence="11 12">DSM 13574</strain>
    </source>
</reference>
<dbReference type="RefSeq" id="WP_245858668.1">
    <property type="nucleotide sequence ID" value="NZ_AZRL01000016.1"/>
</dbReference>
<keyword evidence="5 9" id="KW-0812">Transmembrane</keyword>
<comment type="similarity">
    <text evidence="2">Belongs to the binding-protein-dependent transport system permease family. HisMQ subfamily.</text>
</comment>
<dbReference type="CDD" id="cd06261">
    <property type="entry name" value="TM_PBP2"/>
    <property type="match status" value="1"/>
</dbReference>
<dbReference type="Gene3D" id="1.10.3720.10">
    <property type="entry name" value="MetI-like"/>
    <property type="match status" value="1"/>
</dbReference>
<comment type="subcellular location">
    <subcellularLocation>
        <location evidence="1 9">Cell membrane</location>
        <topology evidence="1 9">Multi-pass membrane protein</topology>
    </subcellularLocation>
</comment>
<evidence type="ECO:0000256" key="7">
    <source>
        <dbReference type="ARBA" id="ARBA00022989"/>
    </source>
</evidence>
<feature type="transmembrane region" description="Helical" evidence="9">
    <location>
        <begin position="152"/>
        <end position="172"/>
    </location>
</feature>
<accession>A0A2K1P031</accession>
<dbReference type="NCBIfam" id="TIGR01726">
    <property type="entry name" value="HEQRo_perm_3TM"/>
    <property type="match status" value="1"/>
</dbReference>
<name>A0A2K1P031_9BACT</name>
<feature type="transmembrane region" description="Helical" evidence="9">
    <location>
        <begin position="184"/>
        <end position="206"/>
    </location>
</feature>
<sequence length="226" mass="26015">MSFVEIIQNSWVYMVEGIWVTLFLTLISVVIGFFLGVLLAVAKTYGNKFFYYISYIFIEIIRGTPLLVQLFILYYSLPVIGIRLSPLLASIIAFFLNSAAYQAEYLRGAIQSISSGQMQASLSIGMTKWQAIRLIILPQALRRFIPSWTNEFIYLLKYSSLSYIVGVPEIMAQARFVASRNFEFFQVYLFAALIYLVLVTFFGEIFRYVEKKLKIPGTLTYARNRI</sequence>
<evidence type="ECO:0000259" key="10">
    <source>
        <dbReference type="PROSITE" id="PS50928"/>
    </source>
</evidence>
<keyword evidence="6" id="KW-0029">Amino-acid transport</keyword>
<evidence type="ECO:0000256" key="8">
    <source>
        <dbReference type="ARBA" id="ARBA00023136"/>
    </source>
</evidence>
<organism evidence="11 12">
    <name type="scientific">Petrotoga olearia DSM 13574</name>
    <dbReference type="NCBI Taxonomy" id="1122955"/>
    <lineage>
        <taxon>Bacteria</taxon>
        <taxon>Thermotogati</taxon>
        <taxon>Thermotogota</taxon>
        <taxon>Thermotogae</taxon>
        <taxon>Petrotogales</taxon>
        <taxon>Petrotogaceae</taxon>
        <taxon>Petrotoga</taxon>
    </lineage>
</organism>
<dbReference type="PROSITE" id="PS50928">
    <property type="entry name" value="ABC_TM1"/>
    <property type="match status" value="1"/>
</dbReference>
<keyword evidence="7 9" id="KW-1133">Transmembrane helix</keyword>
<dbReference type="InterPro" id="IPR010065">
    <property type="entry name" value="AA_ABC_transptr_permease_3TM"/>
</dbReference>
<dbReference type="EMBL" id="AZRL01000016">
    <property type="protein sequence ID" value="PNR96143.1"/>
    <property type="molecule type" value="Genomic_DNA"/>
</dbReference>
<dbReference type="PANTHER" id="PTHR30614">
    <property type="entry name" value="MEMBRANE COMPONENT OF AMINO ACID ABC TRANSPORTER"/>
    <property type="match status" value="1"/>
</dbReference>
<dbReference type="GO" id="GO:0022857">
    <property type="term" value="F:transmembrane transporter activity"/>
    <property type="evidence" value="ECO:0007669"/>
    <property type="project" value="InterPro"/>
</dbReference>
<keyword evidence="4" id="KW-1003">Cell membrane</keyword>
<feature type="domain" description="ABC transmembrane type-1" evidence="10">
    <location>
        <begin position="18"/>
        <end position="206"/>
    </location>
</feature>
<dbReference type="Pfam" id="PF00528">
    <property type="entry name" value="BPD_transp_1"/>
    <property type="match status" value="1"/>
</dbReference>
<dbReference type="GO" id="GO:0006865">
    <property type="term" value="P:amino acid transport"/>
    <property type="evidence" value="ECO:0007669"/>
    <property type="project" value="UniProtKB-KW"/>
</dbReference>
<evidence type="ECO:0000313" key="12">
    <source>
        <dbReference type="Proteomes" id="UP000236434"/>
    </source>
</evidence>
<feature type="transmembrane region" description="Helical" evidence="9">
    <location>
        <begin position="18"/>
        <end position="42"/>
    </location>
</feature>
<feature type="transmembrane region" description="Helical" evidence="9">
    <location>
        <begin position="49"/>
        <end position="74"/>
    </location>
</feature>
<dbReference type="SUPFAM" id="SSF161098">
    <property type="entry name" value="MetI-like"/>
    <property type="match status" value="1"/>
</dbReference>
<comment type="caution">
    <text evidence="11">The sequence shown here is derived from an EMBL/GenBank/DDBJ whole genome shotgun (WGS) entry which is preliminary data.</text>
</comment>
<dbReference type="AlphaFoldDB" id="A0A2K1P031"/>
<protein>
    <submittedName>
        <fullName evidence="11">Amino acid ABC transporter permease</fullName>
    </submittedName>
</protein>
<evidence type="ECO:0000256" key="5">
    <source>
        <dbReference type="ARBA" id="ARBA00022692"/>
    </source>
</evidence>